<evidence type="ECO:0000256" key="2">
    <source>
        <dbReference type="ARBA" id="ARBA00004651"/>
    </source>
</evidence>
<dbReference type="AlphaFoldDB" id="A0A838XIP3"/>
<evidence type="ECO:0000313" key="20">
    <source>
        <dbReference type="EMBL" id="MBA4608638.1"/>
    </source>
</evidence>
<evidence type="ECO:0000256" key="16">
    <source>
        <dbReference type="ARBA" id="ARBA00023209"/>
    </source>
</evidence>
<feature type="transmembrane region" description="Helical" evidence="19">
    <location>
        <begin position="194"/>
        <end position="213"/>
    </location>
</feature>
<dbReference type="GO" id="GO:0004605">
    <property type="term" value="F:phosphatidate cytidylyltransferase activity"/>
    <property type="evidence" value="ECO:0007669"/>
    <property type="project" value="UniProtKB-EC"/>
</dbReference>
<evidence type="ECO:0000256" key="19">
    <source>
        <dbReference type="SAM" id="Phobius"/>
    </source>
</evidence>
<feature type="transmembrane region" description="Helical" evidence="19">
    <location>
        <begin position="126"/>
        <end position="147"/>
    </location>
</feature>
<evidence type="ECO:0000256" key="1">
    <source>
        <dbReference type="ARBA" id="ARBA00001698"/>
    </source>
</evidence>
<evidence type="ECO:0000256" key="18">
    <source>
        <dbReference type="RuleBase" id="RU003938"/>
    </source>
</evidence>
<evidence type="ECO:0000313" key="21">
    <source>
        <dbReference type="Proteomes" id="UP000550354"/>
    </source>
</evidence>
<evidence type="ECO:0000256" key="14">
    <source>
        <dbReference type="ARBA" id="ARBA00023098"/>
    </source>
</evidence>
<evidence type="ECO:0000256" key="13">
    <source>
        <dbReference type="ARBA" id="ARBA00022989"/>
    </source>
</evidence>
<evidence type="ECO:0000256" key="7">
    <source>
        <dbReference type="ARBA" id="ARBA00019373"/>
    </source>
</evidence>
<feature type="transmembrane region" description="Helical" evidence="19">
    <location>
        <begin position="48"/>
        <end position="67"/>
    </location>
</feature>
<keyword evidence="12 18" id="KW-0548">Nucleotidyltransferase</keyword>
<dbReference type="UniPathway" id="UPA00557">
    <property type="reaction ID" value="UER00614"/>
</dbReference>
<feature type="transmembrane region" description="Helical" evidence="19">
    <location>
        <begin position="74"/>
        <end position="92"/>
    </location>
</feature>
<comment type="similarity">
    <text evidence="5 18">Belongs to the CDS family.</text>
</comment>
<dbReference type="GO" id="GO:0005886">
    <property type="term" value="C:plasma membrane"/>
    <property type="evidence" value="ECO:0007669"/>
    <property type="project" value="UniProtKB-SubCell"/>
</dbReference>
<dbReference type="EC" id="2.7.7.41" evidence="6 18"/>
<evidence type="ECO:0000256" key="11">
    <source>
        <dbReference type="ARBA" id="ARBA00022692"/>
    </source>
</evidence>
<keyword evidence="8" id="KW-1003">Cell membrane</keyword>
<evidence type="ECO:0000256" key="6">
    <source>
        <dbReference type="ARBA" id="ARBA00012487"/>
    </source>
</evidence>
<keyword evidence="11 18" id="KW-0812">Transmembrane</keyword>
<dbReference type="InterPro" id="IPR000374">
    <property type="entry name" value="PC_trans"/>
</dbReference>
<dbReference type="PANTHER" id="PTHR46382">
    <property type="entry name" value="PHOSPHATIDATE CYTIDYLYLTRANSFERASE"/>
    <property type="match status" value="1"/>
</dbReference>
<dbReference type="Pfam" id="PF01148">
    <property type="entry name" value="CTP_transf_1"/>
    <property type="match status" value="1"/>
</dbReference>
<evidence type="ECO:0000256" key="3">
    <source>
        <dbReference type="ARBA" id="ARBA00005119"/>
    </source>
</evidence>
<comment type="catalytic activity">
    <reaction evidence="1 18">
        <text>a 1,2-diacyl-sn-glycero-3-phosphate + CTP + H(+) = a CDP-1,2-diacyl-sn-glycerol + diphosphate</text>
        <dbReference type="Rhea" id="RHEA:16229"/>
        <dbReference type="ChEBI" id="CHEBI:15378"/>
        <dbReference type="ChEBI" id="CHEBI:33019"/>
        <dbReference type="ChEBI" id="CHEBI:37563"/>
        <dbReference type="ChEBI" id="CHEBI:58332"/>
        <dbReference type="ChEBI" id="CHEBI:58608"/>
        <dbReference type="EC" id="2.7.7.41"/>
    </reaction>
</comment>
<evidence type="ECO:0000256" key="12">
    <source>
        <dbReference type="ARBA" id="ARBA00022695"/>
    </source>
</evidence>
<name>A0A838XIP3_9ACTN</name>
<keyword evidence="15 19" id="KW-0472">Membrane</keyword>
<dbReference type="GO" id="GO:0016024">
    <property type="term" value="P:CDP-diacylglycerol biosynthetic process"/>
    <property type="evidence" value="ECO:0007669"/>
    <property type="project" value="UniProtKB-UniPathway"/>
</dbReference>
<dbReference type="Proteomes" id="UP000550354">
    <property type="component" value="Unassembled WGS sequence"/>
</dbReference>
<comment type="caution">
    <text evidence="20">The sequence shown here is derived from an EMBL/GenBank/DDBJ whole genome shotgun (WGS) entry which is preliminary data.</text>
</comment>
<comment type="pathway">
    <text evidence="3 18">Phospholipid metabolism; CDP-diacylglycerol biosynthesis; CDP-diacylglycerol from sn-glycerol 3-phosphate: step 3/3.</text>
</comment>
<evidence type="ECO:0000256" key="5">
    <source>
        <dbReference type="ARBA" id="ARBA00010185"/>
    </source>
</evidence>
<dbReference type="RefSeq" id="WP_181755421.1">
    <property type="nucleotide sequence ID" value="NZ_JACEOG010000001.1"/>
</dbReference>
<gene>
    <name evidence="20" type="ORF">H1W00_09140</name>
</gene>
<keyword evidence="10 18" id="KW-0808">Transferase</keyword>
<keyword evidence="14" id="KW-0443">Lipid metabolism</keyword>
<keyword evidence="13 19" id="KW-1133">Transmembrane helix</keyword>
<comment type="pathway">
    <text evidence="4">Lipid metabolism.</text>
</comment>
<dbReference type="EMBL" id="JACEOG010000001">
    <property type="protein sequence ID" value="MBA4608638.1"/>
    <property type="molecule type" value="Genomic_DNA"/>
</dbReference>
<evidence type="ECO:0000256" key="10">
    <source>
        <dbReference type="ARBA" id="ARBA00022679"/>
    </source>
</evidence>
<protein>
    <recommendedName>
        <fullName evidence="7 18">Phosphatidate cytidylyltransferase</fullName>
        <ecNumber evidence="6 18">2.7.7.41</ecNumber>
    </recommendedName>
</protein>
<sequence>MTSEVPTPDAAGEKKTGRAGRDLRAAITVGVSLVALVLLSLFWVKDLFVAVAAVALVVAAIEIARALSTAGIRVPLPPVLVGGLAMLVVAFYDEMDTAAAIMALTVIATMAWRLRSGSDGFVRDATAGIFLLSYLFLMGVFVMRMLAPDDGTWRVVAFILVTIASDIGGYAAGVLFGKHPMAPTISPKKSWEGFAGSMVASVAAGILIVVYALEGPWWAGLVLGVAGVCFATLGDLCESLIKRDLGIKDMGDLLPGHGGLMDRLDSLIAVAPVAYLVMYLLV</sequence>
<feature type="transmembrane region" description="Helical" evidence="19">
    <location>
        <begin position="153"/>
        <end position="173"/>
    </location>
</feature>
<evidence type="ECO:0000256" key="15">
    <source>
        <dbReference type="ARBA" id="ARBA00023136"/>
    </source>
</evidence>
<keyword evidence="9" id="KW-0444">Lipid biosynthesis</keyword>
<feature type="transmembrane region" description="Helical" evidence="19">
    <location>
        <begin position="219"/>
        <end position="241"/>
    </location>
</feature>
<evidence type="ECO:0000256" key="9">
    <source>
        <dbReference type="ARBA" id="ARBA00022516"/>
    </source>
</evidence>
<keyword evidence="21" id="KW-1185">Reference proteome</keyword>
<comment type="subcellular location">
    <subcellularLocation>
        <location evidence="2">Cell membrane</location>
        <topology evidence="2">Multi-pass membrane protein</topology>
    </subcellularLocation>
</comment>
<evidence type="ECO:0000256" key="4">
    <source>
        <dbReference type="ARBA" id="ARBA00005189"/>
    </source>
</evidence>
<reference evidence="20 21" key="1">
    <citation type="submission" date="2020-07" db="EMBL/GenBank/DDBJ databases">
        <title>Draft genome and description of Aeromicrobium phoceense strain Marseille-Q0843 isolated from healthy skin swab.</title>
        <authorList>
            <person name="Boxberger M."/>
            <person name="La Scola B."/>
        </authorList>
    </citation>
    <scope>NUCLEOTIDE SEQUENCE [LARGE SCALE GENOMIC DNA]</scope>
    <source>
        <strain evidence="20 21">Marseille-Q0843</strain>
    </source>
</reference>
<keyword evidence="17" id="KW-1208">Phospholipid metabolism</keyword>
<feature type="transmembrane region" description="Helical" evidence="19">
    <location>
        <begin position="98"/>
        <end position="114"/>
    </location>
</feature>
<feature type="transmembrane region" description="Helical" evidence="19">
    <location>
        <begin position="23"/>
        <end position="42"/>
    </location>
</feature>
<dbReference type="PROSITE" id="PS01315">
    <property type="entry name" value="CDS"/>
    <property type="match status" value="1"/>
</dbReference>
<dbReference type="PANTHER" id="PTHR46382:SF1">
    <property type="entry name" value="PHOSPHATIDATE CYTIDYLYLTRANSFERASE"/>
    <property type="match status" value="1"/>
</dbReference>
<evidence type="ECO:0000256" key="8">
    <source>
        <dbReference type="ARBA" id="ARBA00022475"/>
    </source>
</evidence>
<organism evidence="20 21">
    <name type="scientific">Aeromicrobium phoceense</name>
    <dbReference type="NCBI Taxonomy" id="2754045"/>
    <lineage>
        <taxon>Bacteria</taxon>
        <taxon>Bacillati</taxon>
        <taxon>Actinomycetota</taxon>
        <taxon>Actinomycetes</taxon>
        <taxon>Propionibacteriales</taxon>
        <taxon>Nocardioidaceae</taxon>
        <taxon>Aeromicrobium</taxon>
    </lineage>
</organism>
<evidence type="ECO:0000256" key="17">
    <source>
        <dbReference type="ARBA" id="ARBA00023264"/>
    </source>
</evidence>
<proteinExistence type="inferred from homology"/>
<keyword evidence="16" id="KW-0594">Phospholipid biosynthesis</keyword>
<accession>A0A838XIP3</accession>